<dbReference type="AlphaFoldDB" id="A0A2U1SS33"/>
<dbReference type="Gene3D" id="1.10.439.10">
    <property type="entry name" value="Penicillin Amidohydrolase, domain 1"/>
    <property type="match status" value="1"/>
</dbReference>
<protein>
    <submittedName>
        <fullName evidence="6">Acylase</fullName>
    </submittedName>
</protein>
<dbReference type="RefSeq" id="WP_108916725.1">
    <property type="nucleotide sequence ID" value="NZ_BGJY01000008.1"/>
</dbReference>
<proteinExistence type="inferred from homology"/>
<evidence type="ECO:0000313" key="7">
    <source>
        <dbReference type="Proteomes" id="UP000245137"/>
    </source>
</evidence>
<dbReference type="InterPro" id="IPR029055">
    <property type="entry name" value="Ntn_hydrolases_N"/>
</dbReference>
<dbReference type="Gene3D" id="2.30.120.10">
    <property type="match status" value="1"/>
</dbReference>
<feature type="transmembrane region" description="Helical" evidence="5">
    <location>
        <begin position="12"/>
        <end position="30"/>
    </location>
</feature>
<dbReference type="Proteomes" id="UP000245137">
    <property type="component" value="Unassembled WGS sequence"/>
</dbReference>
<name>A0A2U1SS33_METSR</name>
<dbReference type="GO" id="GO:0016811">
    <property type="term" value="F:hydrolase activity, acting on carbon-nitrogen (but not peptide) bonds, in linear amides"/>
    <property type="evidence" value="ECO:0007669"/>
    <property type="project" value="InterPro"/>
</dbReference>
<keyword evidence="2" id="KW-0732">Signal</keyword>
<keyword evidence="7" id="KW-1185">Reference proteome</keyword>
<sequence>MSGNWKGPFTRAGLSAFAGIAVLVGGATFYRAGTPHSDAAVEIRRTSYGVPHIRAVDEKGLGFGIGYAYAQDNVCLLAEEILTVNGERSKYLGADAMASATVTNLDSDFFFRWLNNDEAITATLEAQPREIRDLLAGYASGYNRYLRDTGAAGLPSACRDKNWVRPIFDVDLLKNMRRLLVRSGLGRFASAIVAAAPPRRSDLPKSRSGELSSERIRFVEGRDDFASSHGSNALALGKALTRNGKGALLANPHFPWSGSLRFYQMHLTIPGKLDVMGAALPGLPFINIGFTRNLAWTHTVDASSHFVAYRLRLDPADPTRYVVDGESAPMQKISVVVDALEKDGTLSQRSHDFYRSRFGFAVDLSDRLAWDESQAFVIADANLENARALQQWYAMNQASSLDEFQASVTRILGIPWVDTIAVDADGTALFMNVSAIPNIDAGTLGDCRLPDFEKLGLDFHVLDGTRKVCDRSAASNEPQAGLFPGDSLPILRREDFVLNSNDSAWLANPAQPMTGYSPLVSRENVELGGRARYALGWLQRRAKEPTSRGEGLGAEELKDLLMRDDVYFASLVMDDLLTLCPNERDLGAENAETRDVSIACEKLRVWDRTANLDANIGYVYFEGFMERARKIANVWRVPFDPSRPVDTPYGLNVGDPEIAAQLRSALAASQRDAASAGLSPDATWGDIQIASKGARAIPIHGGNGALGVYNVIRSAPSRGGKREVVSGSSYIQLVSFDQSGPRVEALLAFSESLNPDSRYFADQTEMFSKKEWVRLPFSEQEIESDPVFRSQKIGY</sequence>
<comment type="similarity">
    <text evidence="1">Belongs to the peptidase S45 family.</text>
</comment>
<evidence type="ECO:0000256" key="3">
    <source>
        <dbReference type="ARBA" id="ARBA00022801"/>
    </source>
</evidence>
<dbReference type="SUPFAM" id="SSF56235">
    <property type="entry name" value="N-terminal nucleophile aminohydrolases (Ntn hydrolases)"/>
    <property type="match status" value="1"/>
</dbReference>
<gene>
    <name evidence="6" type="ORF">C5689_07860</name>
</gene>
<dbReference type="PANTHER" id="PTHR34218:SF3">
    <property type="entry name" value="ACYL-HOMOSERINE LACTONE ACYLASE PVDQ"/>
    <property type="match status" value="1"/>
</dbReference>
<evidence type="ECO:0000256" key="2">
    <source>
        <dbReference type="ARBA" id="ARBA00022729"/>
    </source>
</evidence>
<evidence type="ECO:0000256" key="4">
    <source>
        <dbReference type="ARBA" id="ARBA00023145"/>
    </source>
</evidence>
<dbReference type="OrthoDB" id="9760084at2"/>
<dbReference type="Gene3D" id="3.60.20.10">
    <property type="entry name" value="Glutamine Phosphoribosylpyrophosphate, subunit 1, domain 1"/>
    <property type="match status" value="1"/>
</dbReference>
<dbReference type="Pfam" id="PF01804">
    <property type="entry name" value="Penicil_amidase"/>
    <property type="match status" value="1"/>
</dbReference>
<dbReference type="InterPro" id="IPR002692">
    <property type="entry name" value="S45"/>
</dbReference>
<keyword evidence="3" id="KW-0378">Hydrolase</keyword>
<dbReference type="InterPro" id="IPR023343">
    <property type="entry name" value="Penicillin_amidase_dom1"/>
</dbReference>
<evidence type="ECO:0000256" key="5">
    <source>
        <dbReference type="SAM" id="Phobius"/>
    </source>
</evidence>
<dbReference type="PANTHER" id="PTHR34218">
    <property type="entry name" value="PEPTIDASE S45 PENICILLIN AMIDASE"/>
    <property type="match status" value="1"/>
</dbReference>
<dbReference type="InterPro" id="IPR043147">
    <property type="entry name" value="Penicillin_amidase_A-knob"/>
</dbReference>
<dbReference type="InterPro" id="IPR043146">
    <property type="entry name" value="Penicillin_amidase_N_B-knob"/>
</dbReference>
<comment type="caution">
    <text evidence="6">The sequence shown here is derived from an EMBL/GenBank/DDBJ whole genome shotgun (WGS) entry which is preliminary data.</text>
</comment>
<keyword evidence="4" id="KW-0865">Zymogen</keyword>
<dbReference type="GO" id="GO:0017000">
    <property type="term" value="P:antibiotic biosynthetic process"/>
    <property type="evidence" value="ECO:0007669"/>
    <property type="project" value="InterPro"/>
</dbReference>
<keyword evidence="5" id="KW-1133">Transmembrane helix</keyword>
<keyword evidence="5" id="KW-0812">Transmembrane</keyword>
<evidence type="ECO:0000256" key="1">
    <source>
        <dbReference type="ARBA" id="ARBA00006586"/>
    </source>
</evidence>
<organism evidence="6 7">
    <name type="scientific">Methylosinus sporium</name>
    <dbReference type="NCBI Taxonomy" id="428"/>
    <lineage>
        <taxon>Bacteria</taxon>
        <taxon>Pseudomonadati</taxon>
        <taxon>Pseudomonadota</taxon>
        <taxon>Alphaproteobacteria</taxon>
        <taxon>Hyphomicrobiales</taxon>
        <taxon>Methylocystaceae</taxon>
        <taxon>Methylosinus</taxon>
    </lineage>
</organism>
<evidence type="ECO:0000313" key="6">
    <source>
        <dbReference type="EMBL" id="PWB94428.1"/>
    </source>
</evidence>
<reference evidence="6 7" key="1">
    <citation type="journal article" date="2018" name="Appl. Microbiol. Biotechnol.">
        <title>Co-cultivation of the strictly anaerobic methanogen Methanosarcina barkeri with aerobic methanotrophs in an oxygen-limited membrane bioreactor.</title>
        <authorList>
            <person name="In 't Zandt M.H."/>
            <person name="van den Bosch T.J.M."/>
            <person name="Rijkers R."/>
            <person name="van Kessel M.A.H.J."/>
            <person name="Jetten M.S.M."/>
            <person name="Welte C.U."/>
        </authorList>
    </citation>
    <scope>NUCLEOTIDE SEQUENCE [LARGE SCALE GENOMIC DNA]</scope>
    <source>
        <strain evidence="6 7">DSM 17706</strain>
    </source>
</reference>
<dbReference type="EMBL" id="PUIV01000008">
    <property type="protein sequence ID" value="PWB94428.1"/>
    <property type="molecule type" value="Genomic_DNA"/>
</dbReference>
<keyword evidence="5" id="KW-0472">Membrane</keyword>
<dbReference type="Gene3D" id="1.10.1400.10">
    <property type="match status" value="1"/>
</dbReference>
<accession>A0A2U1SS33</accession>